<comment type="caution">
    <text evidence="1">The sequence shown here is derived from an EMBL/GenBank/DDBJ whole genome shotgun (WGS) entry which is preliminary data.</text>
</comment>
<reference evidence="1 2" key="1">
    <citation type="submission" date="2018-07" db="EMBL/GenBank/DDBJ databases">
        <title>A high quality draft genome assembly of the barn swallow (H. rustica rustica).</title>
        <authorList>
            <person name="Formenti G."/>
            <person name="Chiara M."/>
            <person name="Poveda L."/>
            <person name="Francoijs K.-J."/>
            <person name="Bonisoli-Alquati A."/>
            <person name="Canova L."/>
            <person name="Gianfranceschi L."/>
            <person name="Horner D.S."/>
            <person name="Saino N."/>
        </authorList>
    </citation>
    <scope>NUCLEOTIDE SEQUENCE [LARGE SCALE GENOMIC DNA]</scope>
    <source>
        <strain evidence="1">Chelidonia</strain>
        <tissue evidence="1">Blood</tissue>
    </source>
</reference>
<dbReference type="AlphaFoldDB" id="A0A3M0JRD5"/>
<dbReference type="EMBL" id="QRBI01000131">
    <property type="protein sequence ID" value="RMC03552.1"/>
    <property type="molecule type" value="Genomic_DNA"/>
</dbReference>
<sequence>MAQNNANKASCRVILALPLDPPPMLTQIIAACTRRPTYIKSRRRDKFQQSPEQQLQLRLDHPDDHHLHKQSVSSAANLDTLLKTVLKTSSRKITGDTIKEEGVKGLNAEAHNKKTRMGARVHPIP</sequence>
<evidence type="ECO:0000313" key="2">
    <source>
        <dbReference type="Proteomes" id="UP000269221"/>
    </source>
</evidence>
<name>A0A3M0JRD5_HIRRU</name>
<evidence type="ECO:0000313" key="1">
    <source>
        <dbReference type="EMBL" id="RMC03552.1"/>
    </source>
</evidence>
<dbReference type="Proteomes" id="UP000269221">
    <property type="component" value="Unassembled WGS sequence"/>
</dbReference>
<keyword evidence="2" id="KW-1185">Reference proteome</keyword>
<accession>A0A3M0JRD5</accession>
<gene>
    <name evidence="1" type="ORF">DUI87_20752</name>
</gene>
<organism evidence="1 2">
    <name type="scientific">Hirundo rustica rustica</name>
    <dbReference type="NCBI Taxonomy" id="333673"/>
    <lineage>
        <taxon>Eukaryota</taxon>
        <taxon>Metazoa</taxon>
        <taxon>Chordata</taxon>
        <taxon>Craniata</taxon>
        <taxon>Vertebrata</taxon>
        <taxon>Euteleostomi</taxon>
        <taxon>Archelosauria</taxon>
        <taxon>Archosauria</taxon>
        <taxon>Dinosauria</taxon>
        <taxon>Saurischia</taxon>
        <taxon>Theropoda</taxon>
        <taxon>Coelurosauria</taxon>
        <taxon>Aves</taxon>
        <taxon>Neognathae</taxon>
        <taxon>Neoaves</taxon>
        <taxon>Telluraves</taxon>
        <taxon>Australaves</taxon>
        <taxon>Passeriformes</taxon>
        <taxon>Sylvioidea</taxon>
        <taxon>Hirundinidae</taxon>
        <taxon>Hirundo</taxon>
    </lineage>
</organism>
<protein>
    <submittedName>
        <fullName evidence="1">Uncharacterized protein</fullName>
    </submittedName>
</protein>
<proteinExistence type="predicted"/>